<dbReference type="Gene3D" id="3.40.250.10">
    <property type="entry name" value="Rhodanese-like domain"/>
    <property type="match status" value="1"/>
</dbReference>
<dbReference type="InterPro" id="IPR044684">
    <property type="entry name" value="STR17/STR18/HARC1-like"/>
</dbReference>
<dbReference type="eggNOG" id="KOG1530">
    <property type="taxonomic scope" value="Eukaryota"/>
</dbReference>
<dbReference type="SUPFAM" id="SSF52821">
    <property type="entry name" value="Rhodanese/Cell cycle control phosphatase"/>
    <property type="match status" value="1"/>
</dbReference>
<evidence type="ECO:0000313" key="2">
    <source>
        <dbReference type="EMBL" id="EYU23742.1"/>
    </source>
</evidence>
<gene>
    <name evidence="2" type="ORF">MIMGU_mgv1a018856mg</name>
</gene>
<dbReference type="CDD" id="cd00158">
    <property type="entry name" value="RHOD"/>
    <property type="match status" value="1"/>
</dbReference>
<proteinExistence type="predicted"/>
<sequence length="153" mass="17382">MKDRRNNYMAQLENSMEETLKISSWSKTITLDAFTAKYLLSGSSYIDVRTKEEFNNGHLENALNIPYMFYTKKGWVKNPKFVDKVLAVCGKEDRLIVGCQDGARSEHACNDLRDAEFRHVSNMGGGYSALVANGSYVITKPEPTKDVLCYFYP</sequence>
<evidence type="ECO:0000259" key="1">
    <source>
        <dbReference type="PROSITE" id="PS50206"/>
    </source>
</evidence>
<keyword evidence="3" id="KW-1185">Reference proteome</keyword>
<name>A0A022Q4Z2_ERYGU</name>
<dbReference type="PANTHER" id="PTHR44542">
    <property type="entry name" value="THIOSULFATE SULFURTRANSFERASE 18"/>
    <property type="match status" value="1"/>
</dbReference>
<dbReference type="STRING" id="4155.A0A022Q4Z2"/>
<reference evidence="2 3" key="1">
    <citation type="journal article" date="2013" name="Proc. Natl. Acad. Sci. U.S.A.">
        <title>Fine-scale variation in meiotic recombination in Mimulus inferred from population shotgun sequencing.</title>
        <authorList>
            <person name="Hellsten U."/>
            <person name="Wright K.M."/>
            <person name="Jenkins J."/>
            <person name="Shu S."/>
            <person name="Yuan Y."/>
            <person name="Wessler S.R."/>
            <person name="Schmutz J."/>
            <person name="Willis J.H."/>
            <person name="Rokhsar D.S."/>
        </authorList>
    </citation>
    <scope>NUCLEOTIDE SEQUENCE [LARGE SCALE GENOMIC DNA]</scope>
    <source>
        <strain evidence="3">cv. DUN x IM62</strain>
    </source>
</reference>
<evidence type="ECO:0000313" key="3">
    <source>
        <dbReference type="Proteomes" id="UP000030748"/>
    </source>
</evidence>
<protein>
    <recommendedName>
        <fullName evidence="1">Rhodanese domain-containing protein</fullName>
    </recommendedName>
</protein>
<dbReference type="EMBL" id="KI632154">
    <property type="protein sequence ID" value="EYU23742.1"/>
    <property type="molecule type" value="Genomic_DNA"/>
</dbReference>
<dbReference type="InterPro" id="IPR036873">
    <property type="entry name" value="Rhodanese-like_dom_sf"/>
</dbReference>
<dbReference type="AlphaFoldDB" id="A0A022Q4Z2"/>
<dbReference type="PANTHER" id="PTHR44542:SF12">
    <property type="entry name" value="THIOSULFATE SULFURTRANSFERASE 18"/>
    <property type="match status" value="1"/>
</dbReference>
<dbReference type="PROSITE" id="PS50206">
    <property type="entry name" value="RHODANESE_3"/>
    <property type="match status" value="1"/>
</dbReference>
<organism evidence="2 3">
    <name type="scientific">Erythranthe guttata</name>
    <name type="common">Yellow monkey flower</name>
    <name type="synonym">Mimulus guttatus</name>
    <dbReference type="NCBI Taxonomy" id="4155"/>
    <lineage>
        <taxon>Eukaryota</taxon>
        <taxon>Viridiplantae</taxon>
        <taxon>Streptophyta</taxon>
        <taxon>Embryophyta</taxon>
        <taxon>Tracheophyta</taxon>
        <taxon>Spermatophyta</taxon>
        <taxon>Magnoliopsida</taxon>
        <taxon>eudicotyledons</taxon>
        <taxon>Gunneridae</taxon>
        <taxon>Pentapetalae</taxon>
        <taxon>asterids</taxon>
        <taxon>lamiids</taxon>
        <taxon>Lamiales</taxon>
        <taxon>Phrymaceae</taxon>
        <taxon>Erythranthe</taxon>
    </lineage>
</organism>
<dbReference type="Pfam" id="PF00581">
    <property type="entry name" value="Rhodanese"/>
    <property type="match status" value="1"/>
</dbReference>
<accession>A0A022Q4Z2</accession>
<dbReference type="SMART" id="SM00450">
    <property type="entry name" value="RHOD"/>
    <property type="match status" value="1"/>
</dbReference>
<feature type="domain" description="Rhodanese" evidence="1">
    <location>
        <begin position="46"/>
        <end position="139"/>
    </location>
</feature>
<dbReference type="InterPro" id="IPR001763">
    <property type="entry name" value="Rhodanese-like_dom"/>
</dbReference>
<dbReference type="GO" id="GO:0003824">
    <property type="term" value="F:catalytic activity"/>
    <property type="evidence" value="ECO:0007669"/>
    <property type="project" value="InterPro"/>
</dbReference>
<dbReference type="Proteomes" id="UP000030748">
    <property type="component" value="Unassembled WGS sequence"/>
</dbReference>